<reference evidence="2" key="1">
    <citation type="submission" date="2022-07" db="EMBL/GenBank/DDBJ databases">
        <authorList>
            <person name="Macas J."/>
            <person name="Novak P."/>
            <person name="Neumann P."/>
        </authorList>
    </citation>
    <scope>NUCLEOTIDE SEQUENCE</scope>
</reference>
<dbReference type="EMBL" id="CAMAPE010000031">
    <property type="protein sequence ID" value="CAH9094756.1"/>
    <property type="molecule type" value="Genomic_DNA"/>
</dbReference>
<sequence length="172" mass="18964">MYTRFLNDVALLLQQTEEIRDLSDQAHHRSAAHRRSSTPSSATNDIDLARNQQQKNSPTNTGSSDQLLPLTLGVVRNQSNLSFLDGAPGKSSEFRIKKISSNFASVKPLSAASTKFRSATSRALLPMNFPCNTPKEKKTVKKKSYQLLTLLPEISVAMGLEINGARMIMQTT</sequence>
<dbReference type="Proteomes" id="UP001152484">
    <property type="component" value="Unassembled WGS sequence"/>
</dbReference>
<keyword evidence="3" id="KW-1185">Reference proteome</keyword>
<proteinExistence type="predicted"/>
<accession>A0A9P0ZD69</accession>
<gene>
    <name evidence="2" type="ORF">CEURO_LOCUS12886</name>
</gene>
<name>A0A9P0ZD69_CUSEU</name>
<comment type="caution">
    <text evidence="2">The sequence shown here is derived from an EMBL/GenBank/DDBJ whole genome shotgun (WGS) entry which is preliminary data.</text>
</comment>
<evidence type="ECO:0000313" key="2">
    <source>
        <dbReference type="EMBL" id="CAH9094756.1"/>
    </source>
</evidence>
<protein>
    <submittedName>
        <fullName evidence="2">Uncharacterized protein</fullName>
    </submittedName>
</protein>
<evidence type="ECO:0000256" key="1">
    <source>
        <dbReference type="SAM" id="MobiDB-lite"/>
    </source>
</evidence>
<dbReference type="AlphaFoldDB" id="A0A9P0ZD69"/>
<feature type="region of interest" description="Disordered" evidence="1">
    <location>
        <begin position="23"/>
        <end position="45"/>
    </location>
</feature>
<organism evidence="2 3">
    <name type="scientific">Cuscuta europaea</name>
    <name type="common">European dodder</name>
    <dbReference type="NCBI Taxonomy" id="41803"/>
    <lineage>
        <taxon>Eukaryota</taxon>
        <taxon>Viridiplantae</taxon>
        <taxon>Streptophyta</taxon>
        <taxon>Embryophyta</taxon>
        <taxon>Tracheophyta</taxon>
        <taxon>Spermatophyta</taxon>
        <taxon>Magnoliopsida</taxon>
        <taxon>eudicotyledons</taxon>
        <taxon>Gunneridae</taxon>
        <taxon>Pentapetalae</taxon>
        <taxon>asterids</taxon>
        <taxon>lamiids</taxon>
        <taxon>Solanales</taxon>
        <taxon>Convolvulaceae</taxon>
        <taxon>Cuscuteae</taxon>
        <taxon>Cuscuta</taxon>
        <taxon>Cuscuta subgen. Cuscuta</taxon>
    </lineage>
</organism>
<evidence type="ECO:0000313" key="3">
    <source>
        <dbReference type="Proteomes" id="UP001152484"/>
    </source>
</evidence>